<feature type="transmembrane region" description="Helical" evidence="6">
    <location>
        <begin position="126"/>
        <end position="150"/>
    </location>
</feature>
<keyword evidence="4 6" id="KW-1133">Transmembrane helix</keyword>
<feature type="transmembrane region" description="Helical" evidence="6">
    <location>
        <begin position="159"/>
        <end position="177"/>
    </location>
</feature>
<comment type="caution">
    <text evidence="7">The sequence shown here is derived from an EMBL/GenBank/DDBJ whole genome shotgun (WGS) entry which is preliminary data.</text>
</comment>
<feature type="transmembrane region" description="Helical" evidence="6">
    <location>
        <begin position="399"/>
        <end position="423"/>
    </location>
</feature>
<feature type="transmembrane region" description="Helical" evidence="6">
    <location>
        <begin position="12"/>
        <end position="30"/>
    </location>
</feature>
<evidence type="ECO:0000256" key="6">
    <source>
        <dbReference type="SAM" id="Phobius"/>
    </source>
</evidence>
<keyword evidence="2" id="KW-1003">Cell membrane</keyword>
<evidence type="ECO:0000313" key="7">
    <source>
        <dbReference type="EMBL" id="MEQ2445125.1"/>
    </source>
</evidence>
<protein>
    <submittedName>
        <fullName evidence="7">Oligosaccharide flippase family protein</fullName>
    </submittedName>
</protein>
<dbReference type="PANTHER" id="PTHR30250:SF26">
    <property type="entry name" value="PSMA PROTEIN"/>
    <property type="match status" value="1"/>
</dbReference>
<keyword evidence="5 6" id="KW-0472">Membrane</keyword>
<sequence>MKTNQLKSGAVLSYLNLLIGNIIPFVYTPIMLRLLGQSEYGLYGIAQSIMGYIGLLNFGIGGTIVRYLSKFRSQGDKEQEARIAGLFIKIYSVICGLILVAGFLFSCNIEIYSRSLSGQEVETLRILVILMTINTALFLPFSVFSSVVLAHERYVLNKAVSMISGVAAPLLNLLLLLCGFGSVGLVLSSTALNFVTYGIYTWYAIKKLGIRPDFRKAQPGLLREILKFSTFVFLASMVDVLYWSTDKLIIGWALGAAATAVYNIGASFNTYVTGLSTAISGLLIPRLTNMAVNNVPRSQFTELFIRIGRLQFILVSFIVSAFVAFGRQFIGLWAGAGYGEAYYVALLTMIPVTVPLIQNTGLNILYALNKHQFRSIVYLCIAVLNIVLTFWWVERFGIVGAAMATCVAYVIGNIIIINWYYYAHIGLDVPQFWKNILRMSPVMILMGTIWYFILDWIQTWNWLTFFALAIVYTVLYFILAYFFMMNPYERSIVKAPVQKAVTKAQKIIGYKR</sequence>
<dbReference type="InterPro" id="IPR050833">
    <property type="entry name" value="Poly_Biosynth_Transport"/>
</dbReference>
<feature type="transmembrane region" description="Helical" evidence="6">
    <location>
        <begin position="225"/>
        <end position="243"/>
    </location>
</feature>
<feature type="transmembrane region" description="Helical" evidence="6">
    <location>
        <begin position="86"/>
        <end position="106"/>
    </location>
</feature>
<gene>
    <name evidence="7" type="ORF">WMO64_16885</name>
</gene>
<evidence type="ECO:0000313" key="8">
    <source>
        <dbReference type="Proteomes" id="UP001464378"/>
    </source>
</evidence>
<dbReference type="PANTHER" id="PTHR30250">
    <property type="entry name" value="PST FAMILY PREDICTED COLANIC ACID TRANSPORTER"/>
    <property type="match status" value="1"/>
</dbReference>
<dbReference type="InterPro" id="IPR008075">
    <property type="entry name" value="LIMR"/>
</dbReference>
<feature type="transmembrane region" description="Helical" evidence="6">
    <location>
        <begin position="249"/>
        <end position="272"/>
    </location>
</feature>
<name>A0ABV1EEE8_9FIRM</name>
<dbReference type="Pfam" id="PF01943">
    <property type="entry name" value="Polysacc_synt"/>
    <property type="match status" value="1"/>
</dbReference>
<feature type="transmembrane region" description="Helical" evidence="6">
    <location>
        <begin position="435"/>
        <end position="454"/>
    </location>
</feature>
<feature type="transmembrane region" description="Helical" evidence="6">
    <location>
        <begin position="342"/>
        <end position="368"/>
    </location>
</feature>
<proteinExistence type="predicted"/>
<keyword evidence="8" id="KW-1185">Reference proteome</keyword>
<dbReference type="PRINTS" id="PR01692">
    <property type="entry name" value="LIPOCALINIMR"/>
</dbReference>
<evidence type="ECO:0000256" key="1">
    <source>
        <dbReference type="ARBA" id="ARBA00004651"/>
    </source>
</evidence>
<accession>A0ABV1EEE8</accession>
<comment type="subcellular location">
    <subcellularLocation>
        <location evidence="1">Cell membrane</location>
        <topology evidence="1">Multi-pass membrane protein</topology>
    </subcellularLocation>
</comment>
<feature type="transmembrane region" description="Helical" evidence="6">
    <location>
        <begin position="312"/>
        <end position="336"/>
    </location>
</feature>
<evidence type="ECO:0000256" key="5">
    <source>
        <dbReference type="ARBA" id="ARBA00023136"/>
    </source>
</evidence>
<dbReference type="RefSeq" id="WP_349232748.1">
    <property type="nucleotide sequence ID" value="NZ_JBBMFK010000049.1"/>
</dbReference>
<evidence type="ECO:0000256" key="4">
    <source>
        <dbReference type="ARBA" id="ARBA00022989"/>
    </source>
</evidence>
<evidence type="ECO:0000256" key="3">
    <source>
        <dbReference type="ARBA" id="ARBA00022692"/>
    </source>
</evidence>
<keyword evidence="3 6" id="KW-0812">Transmembrane</keyword>
<reference evidence="7 8" key="1">
    <citation type="submission" date="2024-03" db="EMBL/GenBank/DDBJ databases">
        <title>Human intestinal bacterial collection.</title>
        <authorList>
            <person name="Pauvert C."/>
            <person name="Hitch T.C.A."/>
            <person name="Clavel T."/>
        </authorList>
    </citation>
    <scope>NUCLEOTIDE SEQUENCE [LARGE SCALE GENOMIC DNA]</scope>
    <source>
        <strain evidence="7 8">CLA-AP-H29</strain>
    </source>
</reference>
<dbReference type="EMBL" id="JBBMFK010000049">
    <property type="protein sequence ID" value="MEQ2445125.1"/>
    <property type="molecule type" value="Genomic_DNA"/>
</dbReference>
<dbReference type="InterPro" id="IPR002797">
    <property type="entry name" value="Polysacc_synth"/>
</dbReference>
<feature type="transmembrane region" description="Helical" evidence="6">
    <location>
        <begin position="183"/>
        <end position="205"/>
    </location>
</feature>
<feature type="transmembrane region" description="Helical" evidence="6">
    <location>
        <begin position="460"/>
        <end position="484"/>
    </location>
</feature>
<evidence type="ECO:0000256" key="2">
    <source>
        <dbReference type="ARBA" id="ARBA00022475"/>
    </source>
</evidence>
<organism evidence="7 8">
    <name type="scientific">Pseudoflavonifractor intestinihominis</name>
    <dbReference type="NCBI Taxonomy" id="3133171"/>
    <lineage>
        <taxon>Bacteria</taxon>
        <taxon>Bacillati</taxon>
        <taxon>Bacillota</taxon>
        <taxon>Clostridia</taxon>
        <taxon>Eubacteriales</taxon>
        <taxon>Oscillospiraceae</taxon>
        <taxon>Pseudoflavonifractor</taxon>
    </lineage>
</organism>
<feature type="transmembrane region" description="Helical" evidence="6">
    <location>
        <begin position="375"/>
        <end position="393"/>
    </location>
</feature>
<dbReference type="Proteomes" id="UP001464378">
    <property type="component" value="Unassembled WGS sequence"/>
</dbReference>
<feature type="transmembrane region" description="Helical" evidence="6">
    <location>
        <begin position="42"/>
        <end position="65"/>
    </location>
</feature>